<organism evidence="1">
    <name type="scientific">Lepeophtheirus salmonis</name>
    <name type="common">Salmon louse</name>
    <name type="synonym">Caligus salmonis</name>
    <dbReference type="NCBI Taxonomy" id="72036"/>
    <lineage>
        <taxon>Eukaryota</taxon>
        <taxon>Metazoa</taxon>
        <taxon>Ecdysozoa</taxon>
        <taxon>Arthropoda</taxon>
        <taxon>Crustacea</taxon>
        <taxon>Multicrustacea</taxon>
        <taxon>Hexanauplia</taxon>
        <taxon>Copepoda</taxon>
        <taxon>Siphonostomatoida</taxon>
        <taxon>Caligidae</taxon>
        <taxon>Lepeophtheirus</taxon>
    </lineage>
</organism>
<name>A0A0K2VDQ8_LEPSM</name>
<evidence type="ECO:0000313" key="1">
    <source>
        <dbReference type="EMBL" id="CDW48036.1"/>
    </source>
</evidence>
<sequence length="123" mass="14265">MRGIMYKEKYQTKPLHILEVFQKLFQDVVSIQVFGFPRQRKVIPEVISPLQTFMSMLASFSREIKHQVLMVGDSFLRLFREETTPYRLSIGKSLEKVGEIPNSVTKGRILLIPKKGNSCYVND</sequence>
<accession>A0A0K2VDQ8</accession>
<dbReference type="EMBL" id="HACA01030675">
    <property type="protein sequence ID" value="CDW48036.1"/>
    <property type="molecule type" value="Transcribed_RNA"/>
</dbReference>
<reference evidence="1" key="1">
    <citation type="submission" date="2014-05" db="EMBL/GenBank/DDBJ databases">
        <authorList>
            <person name="Chronopoulou M."/>
        </authorList>
    </citation>
    <scope>NUCLEOTIDE SEQUENCE</scope>
    <source>
        <tissue evidence="1">Whole organism</tissue>
    </source>
</reference>
<dbReference type="AlphaFoldDB" id="A0A0K2VDQ8"/>
<proteinExistence type="predicted"/>
<protein>
    <submittedName>
        <fullName evidence="1">Uncharacterized protein</fullName>
    </submittedName>
</protein>